<dbReference type="RefSeq" id="WP_053096662.1">
    <property type="nucleotide sequence ID" value="NZ_CP011787.1"/>
</dbReference>
<dbReference type="PANTHER" id="PTHR32125">
    <property type="entry name" value="2-C-METHYL-D-ERYTHRITOL 4-PHOSPHATE CYTIDYLYLTRANSFERASE, CHLOROPLASTIC"/>
    <property type="match status" value="1"/>
</dbReference>
<reference evidence="8 9" key="1">
    <citation type="submission" date="2015-06" db="EMBL/GenBank/DDBJ databases">
        <title>Lineage-specific patterns of genome deterioration in obligate symbionts.</title>
        <authorList>
            <person name="Bennett G.M."/>
            <person name="McCutcheon J.P."/>
            <person name="McDonald B.R."/>
            <person name="Moran N.A."/>
        </authorList>
    </citation>
    <scope>NUCLEOTIDE SEQUENCE [LARGE SCALE GENOMIC DNA]</scope>
    <source>
        <strain evidence="8 9">B-GSS</strain>
    </source>
</reference>
<protein>
    <recommendedName>
        <fullName evidence="7">2-C-methyl-D-erythritol 4-phosphate cytidylyltransferase</fullName>
        <ecNumber evidence="7">2.7.7.60</ecNumber>
    </recommendedName>
    <alternativeName>
        <fullName evidence="7">4-diphosphocytidyl-2C-methyl-D-erythritol synthase</fullName>
    </alternativeName>
    <alternativeName>
        <fullName evidence="7">MEP cytidylyltransferase</fullName>
        <shortName evidence="7">MCT</shortName>
    </alternativeName>
</protein>
<gene>
    <name evidence="7 8" type="primary">ispD</name>
    <name evidence="8" type="ORF">AB162_184</name>
</gene>
<organism evidence="8 9">
    <name type="scientific">Candidatus Palibaumannia cicadellinicola</name>
    <dbReference type="NCBI Taxonomy" id="186490"/>
    <lineage>
        <taxon>Bacteria</taxon>
        <taxon>Pseudomonadati</taxon>
        <taxon>Pseudomonadota</taxon>
        <taxon>Gammaproteobacteria</taxon>
        <taxon>Candidatus Palibaumannia</taxon>
    </lineage>
</organism>
<evidence type="ECO:0000256" key="6">
    <source>
        <dbReference type="ARBA" id="ARBA00023229"/>
    </source>
</evidence>
<accession>A0A0K2BKR8</accession>
<dbReference type="Pfam" id="PF01128">
    <property type="entry name" value="IspD"/>
    <property type="match status" value="1"/>
</dbReference>
<dbReference type="CDD" id="cd02516">
    <property type="entry name" value="CDP-ME_synthetase"/>
    <property type="match status" value="1"/>
</dbReference>
<name>A0A0K2BKR8_9GAMM</name>
<dbReference type="PATRIC" id="fig|186490.8.peg.174"/>
<evidence type="ECO:0000256" key="7">
    <source>
        <dbReference type="HAMAP-Rule" id="MF_00108"/>
    </source>
</evidence>
<evidence type="ECO:0000256" key="4">
    <source>
        <dbReference type="ARBA" id="ARBA00022679"/>
    </source>
</evidence>
<dbReference type="InterPro" id="IPR029044">
    <property type="entry name" value="Nucleotide-diphossugar_trans"/>
</dbReference>
<dbReference type="PROSITE" id="PS01295">
    <property type="entry name" value="ISPD"/>
    <property type="match status" value="1"/>
</dbReference>
<evidence type="ECO:0000256" key="5">
    <source>
        <dbReference type="ARBA" id="ARBA00022695"/>
    </source>
</evidence>
<evidence type="ECO:0000313" key="8">
    <source>
        <dbReference type="EMBL" id="AKZ65789.1"/>
    </source>
</evidence>
<keyword evidence="4 7" id="KW-0808">Transferase</keyword>
<dbReference type="Gene3D" id="3.90.550.10">
    <property type="entry name" value="Spore Coat Polysaccharide Biosynthesis Protein SpsA, Chain A"/>
    <property type="match status" value="1"/>
</dbReference>
<sequence>MTLFSVKLPNVVAIIPAAGIGIRMQHSFPKQYINIGTKTILEYAISALLRQPCISKIIVAISPNDRWFHKLPISYEARVIAVLGGINRADSVMLALRNVKHDVSWVLVHDAVRPCLHQTDLLYLLNTVIVGSKIGGILAKPVRDTIKHATSSSKGTELTTIDHTLERTHLWHALTPQLFMFELLNNCLNRAINEGVSLTDESSALEYYGYRPLLVPGRTDNIKVTWPEDISLARFYLSQEEA</sequence>
<dbReference type="EC" id="2.7.7.60" evidence="7"/>
<dbReference type="AlphaFoldDB" id="A0A0K2BKR8"/>
<feature type="site" description="Positions MEP for the nucleophilic attack" evidence="7">
    <location>
        <position position="167"/>
    </location>
</feature>
<dbReference type="SUPFAM" id="SSF53448">
    <property type="entry name" value="Nucleotide-diphospho-sugar transferases"/>
    <property type="match status" value="1"/>
</dbReference>
<dbReference type="KEGG" id="bcig:AB162_184"/>
<keyword evidence="5 7" id="KW-0548">Nucleotidyltransferase</keyword>
<evidence type="ECO:0000313" key="9">
    <source>
        <dbReference type="Proteomes" id="UP000056466"/>
    </source>
</evidence>
<feature type="site" description="Transition state stabilizer" evidence="7">
    <location>
        <position position="30"/>
    </location>
</feature>
<dbReference type="InterPro" id="IPR050088">
    <property type="entry name" value="IspD/TarI_cytidylyltransf_bact"/>
</dbReference>
<dbReference type="InterPro" id="IPR001228">
    <property type="entry name" value="IspD"/>
</dbReference>
<dbReference type="GO" id="GO:0019288">
    <property type="term" value="P:isopentenyl diphosphate biosynthetic process, methylerythritol 4-phosphate pathway"/>
    <property type="evidence" value="ECO:0007669"/>
    <property type="project" value="UniProtKB-UniRule"/>
</dbReference>
<dbReference type="HAMAP" id="MF_00108">
    <property type="entry name" value="IspD"/>
    <property type="match status" value="1"/>
</dbReference>
<feature type="site" description="Transition state stabilizer" evidence="7">
    <location>
        <position position="23"/>
    </location>
</feature>
<evidence type="ECO:0000256" key="1">
    <source>
        <dbReference type="ARBA" id="ARBA00001282"/>
    </source>
</evidence>
<comment type="catalytic activity">
    <reaction evidence="1 7">
        <text>2-C-methyl-D-erythritol 4-phosphate + CTP + H(+) = 4-CDP-2-C-methyl-D-erythritol + diphosphate</text>
        <dbReference type="Rhea" id="RHEA:13429"/>
        <dbReference type="ChEBI" id="CHEBI:15378"/>
        <dbReference type="ChEBI" id="CHEBI:33019"/>
        <dbReference type="ChEBI" id="CHEBI:37563"/>
        <dbReference type="ChEBI" id="CHEBI:57823"/>
        <dbReference type="ChEBI" id="CHEBI:58262"/>
        <dbReference type="EC" id="2.7.7.60"/>
    </reaction>
</comment>
<keyword evidence="9" id="KW-1185">Reference proteome</keyword>
<evidence type="ECO:0000256" key="3">
    <source>
        <dbReference type="ARBA" id="ARBA00009789"/>
    </source>
</evidence>
<dbReference type="UniPathway" id="UPA00056">
    <property type="reaction ID" value="UER00093"/>
</dbReference>
<dbReference type="EMBL" id="CP011787">
    <property type="protein sequence ID" value="AKZ65789.1"/>
    <property type="molecule type" value="Genomic_DNA"/>
</dbReference>
<dbReference type="InterPro" id="IPR034683">
    <property type="entry name" value="IspD/TarI"/>
</dbReference>
<evidence type="ECO:0000256" key="2">
    <source>
        <dbReference type="ARBA" id="ARBA00004787"/>
    </source>
</evidence>
<dbReference type="Proteomes" id="UP000056466">
    <property type="component" value="Chromosome"/>
</dbReference>
<keyword evidence="6 7" id="KW-0414">Isoprene biosynthesis</keyword>
<feature type="site" description="Positions MEP for the nucleophilic attack" evidence="7">
    <location>
        <position position="223"/>
    </location>
</feature>
<comment type="similarity">
    <text evidence="3 7">Belongs to the IspD/TarI cytidylyltransferase family. IspD subfamily.</text>
</comment>
<comment type="pathway">
    <text evidence="2 7">Isoprenoid biosynthesis; isopentenyl diphosphate biosynthesis via DXP pathway; isopentenyl diphosphate from 1-deoxy-D-xylulose 5-phosphate: step 2/6.</text>
</comment>
<dbReference type="NCBIfam" id="TIGR00453">
    <property type="entry name" value="ispD"/>
    <property type="match status" value="1"/>
</dbReference>
<dbReference type="PANTHER" id="PTHR32125:SF4">
    <property type="entry name" value="2-C-METHYL-D-ERYTHRITOL 4-PHOSPHATE CYTIDYLYLTRANSFERASE, CHLOROPLASTIC"/>
    <property type="match status" value="1"/>
</dbReference>
<dbReference type="FunFam" id="3.90.550.10:FF:000003">
    <property type="entry name" value="2-C-methyl-D-erythritol 4-phosphate cytidylyltransferase"/>
    <property type="match status" value="1"/>
</dbReference>
<comment type="function">
    <text evidence="7">Catalyzes the formation of 4-diphosphocytidyl-2-C-methyl-D-erythritol from CTP and 2-C-methyl-D-erythritol 4-phosphate (MEP).</text>
</comment>
<dbReference type="OrthoDB" id="9806837at2"/>
<dbReference type="GO" id="GO:0050518">
    <property type="term" value="F:2-C-methyl-D-erythritol 4-phosphate cytidylyltransferase activity"/>
    <property type="evidence" value="ECO:0007669"/>
    <property type="project" value="UniProtKB-UniRule"/>
</dbReference>
<dbReference type="InterPro" id="IPR018294">
    <property type="entry name" value="ISPD_synthase_CS"/>
</dbReference>
<proteinExistence type="inferred from homology"/>